<dbReference type="Pfam" id="PF00246">
    <property type="entry name" value="Peptidase_M14"/>
    <property type="match status" value="2"/>
</dbReference>
<dbReference type="SUPFAM" id="SSF53187">
    <property type="entry name" value="Zn-dependent exopeptidases"/>
    <property type="match status" value="2"/>
</dbReference>
<reference evidence="18 19" key="2">
    <citation type="journal article" date="2007" name="PLoS Biol.">
        <title>Principles of genome evolution in the Drosophila melanogaster species group.</title>
        <authorList>
            <person name="Ranz J.M."/>
            <person name="Maurin D."/>
            <person name="Chan Y.S."/>
            <person name="von Grotthuss M."/>
            <person name="Hillier L.W."/>
            <person name="Roote J."/>
            <person name="Ashburner M."/>
            <person name="Bergman C.M."/>
        </authorList>
    </citation>
    <scope>NUCLEOTIDE SEQUENCE [LARGE SCALE GENOMIC DNA]</scope>
    <source>
        <strain evidence="19">Tai18E2 / Tucson 14021-0261.01</strain>
    </source>
</reference>
<gene>
    <name evidence="18" type="primary">Dyak\GE18344</name>
    <name evidence="18" type="synonym">Dyak\CG7025</name>
    <name evidence="18" type="synonym">dyak_GLEANR_2134</name>
    <name evidence="18" type="synonym">GE18344</name>
    <name evidence="18" type="ORF">Dyak_GE18344</name>
</gene>
<comment type="function">
    <text evidence="13">Involved in the digestion of the blood meal.</text>
</comment>
<dbReference type="MEROPS" id="M14.A10"/>
<dbReference type="AlphaFoldDB" id="B4NZI5"/>
<evidence type="ECO:0000256" key="7">
    <source>
        <dbReference type="ARBA" id="ARBA00022723"/>
    </source>
</evidence>
<evidence type="ECO:0000256" key="16">
    <source>
        <dbReference type="SAM" id="SignalP"/>
    </source>
</evidence>
<evidence type="ECO:0000259" key="17">
    <source>
        <dbReference type="PROSITE" id="PS52035"/>
    </source>
</evidence>
<keyword evidence="7" id="KW-0479">Metal-binding</keyword>
<feature type="active site" description="Proton donor/acceptor" evidence="15">
    <location>
        <position position="823"/>
    </location>
</feature>
<dbReference type="KEGG" id="dya:Dyak_GE18344"/>
<dbReference type="GO" id="GO:0005615">
    <property type="term" value="C:extracellular space"/>
    <property type="evidence" value="ECO:0007669"/>
    <property type="project" value="TreeGrafter"/>
</dbReference>
<comment type="subcellular location">
    <subcellularLocation>
        <location evidence="2">Secreted</location>
    </subcellularLocation>
</comment>
<feature type="chain" id="PRO_5006458611" description="Zinc carboxypeptidase A 1" evidence="16">
    <location>
        <begin position="19"/>
        <end position="863"/>
    </location>
</feature>
<keyword evidence="10" id="KW-0862">Zinc</keyword>
<keyword evidence="4" id="KW-0964">Secreted</keyword>
<evidence type="ECO:0000256" key="2">
    <source>
        <dbReference type="ARBA" id="ARBA00004613"/>
    </source>
</evidence>
<evidence type="ECO:0000256" key="6">
    <source>
        <dbReference type="ARBA" id="ARBA00022670"/>
    </source>
</evidence>
<dbReference type="OrthoDB" id="3626597at2759"/>
<dbReference type="PANTHER" id="PTHR11705">
    <property type="entry name" value="PROTEASE FAMILY M14 CARBOXYPEPTIDASE A,B"/>
    <property type="match status" value="1"/>
</dbReference>
<dbReference type="InterPro" id="IPR000834">
    <property type="entry name" value="Peptidase_M14"/>
</dbReference>
<evidence type="ECO:0000313" key="18">
    <source>
        <dbReference type="EMBL" id="EDW87734.2"/>
    </source>
</evidence>
<dbReference type="Proteomes" id="UP000002282">
    <property type="component" value="Chromosome 2L"/>
</dbReference>
<dbReference type="InterPro" id="IPR003146">
    <property type="entry name" value="M14A_act_pep"/>
</dbReference>
<dbReference type="FunFam" id="3.40.630.10:FF:000040">
    <property type="entry name" value="zinc carboxypeptidase"/>
    <property type="match status" value="2"/>
</dbReference>
<dbReference type="Gene3D" id="3.30.70.340">
    <property type="entry name" value="Metallocarboxypeptidase-like"/>
    <property type="match status" value="2"/>
</dbReference>
<proteinExistence type="inferred from homology"/>
<name>B4NZI5_DROYA</name>
<evidence type="ECO:0000256" key="14">
    <source>
        <dbReference type="ARBA" id="ARBA00069039"/>
    </source>
</evidence>
<evidence type="ECO:0000256" key="15">
    <source>
        <dbReference type="PROSITE-ProRule" id="PRU01379"/>
    </source>
</evidence>
<evidence type="ECO:0000313" key="19">
    <source>
        <dbReference type="Proteomes" id="UP000002282"/>
    </source>
</evidence>
<keyword evidence="6" id="KW-0645">Protease</keyword>
<evidence type="ECO:0000256" key="3">
    <source>
        <dbReference type="ARBA" id="ARBA00005988"/>
    </source>
</evidence>
<evidence type="ECO:0000256" key="13">
    <source>
        <dbReference type="ARBA" id="ARBA00057299"/>
    </source>
</evidence>
<dbReference type="FunFam" id="3.30.70.340:FF:000002">
    <property type="entry name" value="Carboxypeptidase A"/>
    <property type="match status" value="1"/>
</dbReference>
<protein>
    <recommendedName>
        <fullName evidence="14">Zinc carboxypeptidase A 1</fullName>
    </recommendedName>
</protein>
<comment type="cofactor">
    <cofactor evidence="1">
        <name>Zn(2+)</name>
        <dbReference type="ChEBI" id="CHEBI:29105"/>
    </cofactor>
</comment>
<sequence length="863" mass="98128">MTLYSLTLVLALLVLAQGASFGQDERLRYDNYSVYKVKFETREQRSILRKLAEDRENFRLWHEAKDELHLMLSPGAFGELETEMRKTNVTAELFISNVQELIDSEEAANLKASRDGSFGWTKYNSLAEIYAWLDEILAAYPSVTESFEVGQSYEGRTIRGIKISYKSNNPGVLIESNIHAREWITSATATWLINEFLTSTDELVRDLAENHDWYIVPVLNVDGLVYTHEKDRMWRKTRQPSDISSCIGVDPNRNYDSHWMENEGASSDPCAEDYGGPKPFSEPEILAMSEFVISIKDKVNVLLAFHSYSQLLLSPYGHTKEEFPPNFDDMMEVAKAYGDAVESLPYGTVYRYGSAAGILYPASGATIDWAYNEQGVQISYTIEFRDTGRYGFILPPVHIIPNAEEALIGIAALLEKCKDLGYLALKSTFTRRSAEFQSLLKMRLLWLLATLVALTSAGILKDSAKERYDNFRVYKLTIQNKIQLAAIEKIGELTKKYNIWKEYDERSKQVDIMVSPGELNHFQELLKFNNISSELMIENVQERIDEEKVTPTADSATFGWTKYYELEEIEAWLDEILKAYPSVTEEFIVGTSYEGRTIRGIKISHKAGNPGIFIESNIHAREWITSASATWFINQLLTSEDADVRNLADNYDWHIIPVFNVDGFEYSHRKDRMWRKTRQPHATNACIGADANRNFDSHWLENNGASSNPCSETFAGDTPGSEPEAKALAEYLTKIQDEISVYISFHSYGQYLLSPYGHTKEEFPENYNDILTIGKAFADAIEALPYGTVYQYGSTADVLYVATGTSVDWVFNELGKKIGYTIEYRDKGRYGFILPPVQILPNCEELMVGMLALIEKTKELGYL</sequence>
<dbReference type="CDD" id="cd03860">
    <property type="entry name" value="M14_CP_A-B_like"/>
    <property type="match status" value="2"/>
</dbReference>
<feature type="active site" description="Proton donor/acceptor" evidence="15">
    <location>
        <position position="383"/>
    </location>
</feature>
<dbReference type="GO" id="GO:0006508">
    <property type="term" value="P:proteolysis"/>
    <property type="evidence" value="ECO:0007669"/>
    <property type="project" value="UniProtKB-KW"/>
</dbReference>
<feature type="domain" description="Peptidase M14" evidence="17">
    <location>
        <begin position="122"/>
        <end position="417"/>
    </location>
</feature>
<dbReference type="Gene3D" id="3.40.630.10">
    <property type="entry name" value="Zn peptidases"/>
    <property type="match status" value="2"/>
</dbReference>
<dbReference type="GO" id="GO:0004181">
    <property type="term" value="F:metallocarboxypeptidase activity"/>
    <property type="evidence" value="ECO:0007669"/>
    <property type="project" value="InterPro"/>
</dbReference>
<dbReference type="EMBL" id="CM000157">
    <property type="protein sequence ID" value="EDW87734.2"/>
    <property type="molecule type" value="Genomic_DNA"/>
</dbReference>
<evidence type="ECO:0000256" key="11">
    <source>
        <dbReference type="ARBA" id="ARBA00023049"/>
    </source>
</evidence>
<evidence type="ECO:0000256" key="4">
    <source>
        <dbReference type="ARBA" id="ARBA00022525"/>
    </source>
</evidence>
<reference evidence="18 19" key="1">
    <citation type="journal article" date="2007" name="Nature">
        <title>Evolution of genes and genomes on the Drosophila phylogeny.</title>
        <authorList>
            <consortium name="Drosophila 12 Genomes Consortium"/>
            <person name="Clark A.G."/>
            <person name="Eisen M.B."/>
            <person name="Smith D.R."/>
            <person name="Bergman C.M."/>
            <person name="Oliver B."/>
            <person name="Markow T.A."/>
            <person name="Kaufman T.C."/>
            <person name="Kellis M."/>
            <person name="Gelbart W."/>
            <person name="Iyer V.N."/>
            <person name="Pollard D.A."/>
            <person name="Sackton T.B."/>
            <person name="Larracuente A.M."/>
            <person name="Singh N.D."/>
            <person name="Abad J.P."/>
            <person name="Abt D.N."/>
            <person name="Adryan B."/>
            <person name="Aguade M."/>
            <person name="Akashi H."/>
            <person name="Anderson W.W."/>
            <person name="Aquadro C.F."/>
            <person name="Ardell D.H."/>
            <person name="Arguello R."/>
            <person name="Artieri C.G."/>
            <person name="Barbash D.A."/>
            <person name="Barker D."/>
            <person name="Barsanti P."/>
            <person name="Batterham P."/>
            <person name="Batzoglou S."/>
            <person name="Begun D."/>
            <person name="Bhutkar A."/>
            <person name="Blanco E."/>
            <person name="Bosak S.A."/>
            <person name="Bradley R.K."/>
            <person name="Brand A.D."/>
            <person name="Brent M.R."/>
            <person name="Brooks A.N."/>
            <person name="Brown R.H."/>
            <person name="Butlin R.K."/>
            <person name="Caggese C."/>
            <person name="Calvi B.R."/>
            <person name="Bernardo de Carvalho A."/>
            <person name="Caspi A."/>
            <person name="Castrezana S."/>
            <person name="Celniker S.E."/>
            <person name="Chang J.L."/>
            <person name="Chapple C."/>
            <person name="Chatterji S."/>
            <person name="Chinwalla A."/>
            <person name="Civetta A."/>
            <person name="Clifton S.W."/>
            <person name="Comeron J.M."/>
            <person name="Costello J.C."/>
            <person name="Coyne J.A."/>
            <person name="Daub J."/>
            <person name="David R.G."/>
            <person name="Delcher A.L."/>
            <person name="Delehaunty K."/>
            <person name="Do C.B."/>
            <person name="Ebling H."/>
            <person name="Edwards K."/>
            <person name="Eickbush T."/>
            <person name="Evans J.D."/>
            <person name="Filipski A."/>
            <person name="Findeiss S."/>
            <person name="Freyhult E."/>
            <person name="Fulton L."/>
            <person name="Fulton R."/>
            <person name="Garcia A.C."/>
            <person name="Gardiner A."/>
            <person name="Garfield D.A."/>
            <person name="Garvin B.E."/>
            <person name="Gibson G."/>
            <person name="Gilbert D."/>
            <person name="Gnerre S."/>
            <person name="Godfrey J."/>
            <person name="Good R."/>
            <person name="Gotea V."/>
            <person name="Gravely B."/>
            <person name="Greenberg A.J."/>
            <person name="Griffiths-Jones S."/>
            <person name="Gross S."/>
            <person name="Guigo R."/>
            <person name="Gustafson E.A."/>
            <person name="Haerty W."/>
            <person name="Hahn M.W."/>
            <person name="Halligan D.L."/>
            <person name="Halpern A.L."/>
            <person name="Halter G.M."/>
            <person name="Han M.V."/>
            <person name="Heger A."/>
            <person name="Hillier L."/>
            <person name="Hinrichs A.S."/>
            <person name="Holmes I."/>
            <person name="Hoskins R.A."/>
            <person name="Hubisz M.J."/>
            <person name="Hultmark D."/>
            <person name="Huntley M.A."/>
            <person name="Jaffe D.B."/>
            <person name="Jagadeeshan S."/>
            <person name="Jeck W.R."/>
            <person name="Johnson J."/>
            <person name="Jones C.D."/>
            <person name="Jordan W.C."/>
            <person name="Karpen G.H."/>
            <person name="Kataoka E."/>
            <person name="Keightley P.D."/>
            <person name="Kheradpour P."/>
            <person name="Kirkness E.F."/>
            <person name="Koerich L.B."/>
            <person name="Kristiansen K."/>
            <person name="Kudrna D."/>
            <person name="Kulathinal R.J."/>
            <person name="Kumar S."/>
            <person name="Kwok R."/>
            <person name="Lander E."/>
            <person name="Langley C.H."/>
            <person name="Lapoint R."/>
            <person name="Lazzaro B.P."/>
            <person name="Lee S.J."/>
            <person name="Levesque L."/>
            <person name="Li R."/>
            <person name="Lin C.F."/>
            <person name="Lin M.F."/>
            <person name="Lindblad-Toh K."/>
            <person name="Llopart A."/>
            <person name="Long M."/>
            <person name="Low L."/>
            <person name="Lozovsky E."/>
            <person name="Lu J."/>
            <person name="Luo M."/>
            <person name="Machado C.A."/>
            <person name="Makalowski W."/>
            <person name="Marzo M."/>
            <person name="Matsuda M."/>
            <person name="Matzkin L."/>
            <person name="McAllister B."/>
            <person name="McBride C.S."/>
            <person name="McKernan B."/>
            <person name="McKernan K."/>
            <person name="Mendez-Lago M."/>
            <person name="Minx P."/>
            <person name="Mollenhauer M.U."/>
            <person name="Montooth K."/>
            <person name="Mount S.M."/>
            <person name="Mu X."/>
            <person name="Myers E."/>
            <person name="Negre B."/>
            <person name="Newfeld S."/>
            <person name="Nielsen R."/>
            <person name="Noor M.A."/>
            <person name="O'Grady P."/>
            <person name="Pachter L."/>
            <person name="Papaceit M."/>
            <person name="Parisi M.J."/>
            <person name="Parisi M."/>
            <person name="Parts L."/>
            <person name="Pedersen J.S."/>
            <person name="Pesole G."/>
            <person name="Phillippy A.M."/>
            <person name="Ponting C.P."/>
            <person name="Pop M."/>
            <person name="Porcelli D."/>
            <person name="Powell J.R."/>
            <person name="Prohaska S."/>
            <person name="Pruitt K."/>
            <person name="Puig M."/>
            <person name="Quesneville H."/>
            <person name="Ram K.R."/>
            <person name="Rand D."/>
            <person name="Rasmussen M.D."/>
            <person name="Reed L.K."/>
            <person name="Reenan R."/>
            <person name="Reily A."/>
            <person name="Remington K.A."/>
            <person name="Rieger T.T."/>
            <person name="Ritchie M.G."/>
            <person name="Robin C."/>
            <person name="Rogers Y.H."/>
            <person name="Rohde C."/>
            <person name="Rozas J."/>
            <person name="Rubenfield M.J."/>
            <person name="Ruiz A."/>
            <person name="Russo S."/>
            <person name="Salzberg S.L."/>
            <person name="Sanchez-Gracia A."/>
            <person name="Saranga D.J."/>
            <person name="Sato H."/>
            <person name="Schaeffer S.W."/>
            <person name="Schatz M.C."/>
            <person name="Schlenke T."/>
            <person name="Schwartz R."/>
            <person name="Segarra C."/>
            <person name="Singh R.S."/>
            <person name="Sirot L."/>
            <person name="Sirota M."/>
            <person name="Sisneros N.B."/>
            <person name="Smith C.D."/>
            <person name="Smith T.F."/>
            <person name="Spieth J."/>
            <person name="Stage D.E."/>
            <person name="Stark A."/>
            <person name="Stephan W."/>
            <person name="Strausberg R.L."/>
            <person name="Strempel S."/>
            <person name="Sturgill D."/>
            <person name="Sutton G."/>
            <person name="Sutton G.G."/>
            <person name="Tao W."/>
            <person name="Teichmann S."/>
            <person name="Tobari Y.N."/>
            <person name="Tomimura Y."/>
            <person name="Tsolas J.M."/>
            <person name="Valente V.L."/>
            <person name="Venter E."/>
            <person name="Venter J.C."/>
            <person name="Vicario S."/>
            <person name="Vieira F.G."/>
            <person name="Vilella A.J."/>
            <person name="Villasante A."/>
            <person name="Walenz B."/>
            <person name="Wang J."/>
            <person name="Wasserman M."/>
            <person name="Watts T."/>
            <person name="Wilson D."/>
            <person name="Wilson R.K."/>
            <person name="Wing R.A."/>
            <person name="Wolfner M.F."/>
            <person name="Wong A."/>
            <person name="Wong G.K."/>
            <person name="Wu C.I."/>
            <person name="Wu G."/>
            <person name="Yamamoto D."/>
            <person name="Yang H.P."/>
            <person name="Yang S.P."/>
            <person name="Yorke J.A."/>
            <person name="Yoshida K."/>
            <person name="Zdobnov E."/>
            <person name="Zhang P."/>
            <person name="Zhang Y."/>
            <person name="Zimin A.V."/>
            <person name="Baldwin J."/>
            <person name="Abdouelleil A."/>
            <person name="Abdulkadir J."/>
            <person name="Abebe A."/>
            <person name="Abera B."/>
            <person name="Abreu J."/>
            <person name="Acer S.C."/>
            <person name="Aftuck L."/>
            <person name="Alexander A."/>
            <person name="An P."/>
            <person name="Anderson E."/>
            <person name="Anderson S."/>
            <person name="Arachi H."/>
            <person name="Azer M."/>
            <person name="Bachantsang P."/>
            <person name="Barry A."/>
            <person name="Bayul T."/>
            <person name="Berlin A."/>
            <person name="Bessette D."/>
            <person name="Bloom T."/>
            <person name="Blye J."/>
            <person name="Boguslavskiy L."/>
            <person name="Bonnet C."/>
            <person name="Boukhgalter B."/>
            <person name="Bourzgui I."/>
            <person name="Brown A."/>
            <person name="Cahill P."/>
            <person name="Channer S."/>
            <person name="Cheshatsang Y."/>
            <person name="Chuda L."/>
            <person name="Citroen M."/>
            <person name="Collymore A."/>
            <person name="Cooke P."/>
            <person name="Costello M."/>
            <person name="D'Aco K."/>
            <person name="Daza R."/>
            <person name="De Haan G."/>
            <person name="DeGray S."/>
            <person name="DeMaso C."/>
            <person name="Dhargay N."/>
            <person name="Dooley K."/>
            <person name="Dooley E."/>
            <person name="Doricent M."/>
            <person name="Dorje P."/>
            <person name="Dorjee K."/>
            <person name="Dupes A."/>
            <person name="Elong R."/>
            <person name="Falk J."/>
            <person name="Farina A."/>
            <person name="Faro S."/>
            <person name="Ferguson D."/>
            <person name="Fisher S."/>
            <person name="Foley C.D."/>
            <person name="Franke A."/>
            <person name="Friedrich D."/>
            <person name="Gadbois L."/>
            <person name="Gearin G."/>
            <person name="Gearin C.R."/>
            <person name="Giannoukos G."/>
            <person name="Goode T."/>
            <person name="Graham J."/>
            <person name="Grandbois E."/>
            <person name="Grewal S."/>
            <person name="Gyaltsen K."/>
            <person name="Hafez N."/>
            <person name="Hagos B."/>
            <person name="Hall J."/>
            <person name="Henson C."/>
            <person name="Hollinger A."/>
            <person name="Honan T."/>
            <person name="Huard M.D."/>
            <person name="Hughes L."/>
            <person name="Hurhula B."/>
            <person name="Husby M.E."/>
            <person name="Kamat A."/>
            <person name="Kanga B."/>
            <person name="Kashin S."/>
            <person name="Khazanovich D."/>
            <person name="Kisner P."/>
            <person name="Lance K."/>
            <person name="Lara M."/>
            <person name="Lee W."/>
            <person name="Lennon N."/>
            <person name="Letendre F."/>
            <person name="LeVine R."/>
            <person name="Lipovsky A."/>
            <person name="Liu X."/>
            <person name="Liu J."/>
            <person name="Liu S."/>
            <person name="Lokyitsang T."/>
            <person name="Lokyitsang Y."/>
            <person name="Lubonja R."/>
            <person name="Lui A."/>
            <person name="MacDonald P."/>
            <person name="Magnisalis V."/>
            <person name="Maru K."/>
            <person name="Matthews C."/>
            <person name="McCusker W."/>
            <person name="McDonough S."/>
            <person name="Mehta T."/>
            <person name="Meldrim J."/>
            <person name="Meneus L."/>
            <person name="Mihai O."/>
            <person name="Mihalev A."/>
            <person name="Mihova T."/>
            <person name="Mittelman R."/>
            <person name="Mlenga V."/>
            <person name="Montmayeur A."/>
            <person name="Mulrain L."/>
            <person name="Navidi A."/>
            <person name="Naylor J."/>
            <person name="Negash T."/>
            <person name="Nguyen T."/>
            <person name="Nguyen N."/>
            <person name="Nicol R."/>
            <person name="Norbu C."/>
            <person name="Norbu N."/>
            <person name="Novod N."/>
            <person name="O'Neill B."/>
            <person name="Osman S."/>
            <person name="Markiewicz E."/>
            <person name="Oyono O.L."/>
            <person name="Patti C."/>
            <person name="Phunkhang P."/>
            <person name="Pierre F."/>
            <person name="Priest M."/>
            <person name="Raghuraman S."/>
            <person name="Rege F."/>
            <person name="Reyes R."/>
            <person name="Rise C."/>
            <person name="Rogov P."/>
            <person name="Ross K."/>
            <person name="Ryan E."/>
            <person name="Settipalli S."/>
            <person name="Shea T."/>
            <person name="Sherpa N."/>
            <person name="Shi L."/>
            <person name="Shih D."/>
            <person name="Sparrow T."/>
            <person name="Spaulding J."/>
            <person name="Stalker J."/>
            <person name="Stange-Thomann N."/>
            <person name="Stavropoulos S."/>
            <person name="Stone C."/>
            <person name="Strader C."/>
            <person name="Tesfaye S."/>
            <person name="Thomson T."/>
            <person name="Thoulutsang Y."/>
            <person name="Thoulutsang D."/>
            <person name="Topham K."/>
            <person name="Topping I."/>
            <person name="Tsamla T."/>
            <person name="Vassiliev H."/>
            <person name="Vo A."/>
            <person name="Wangchuk T."/>
            <person name="Wangdi T."/>
            <person name="Weiand M."/>
            <person name="Wilkinson J."/>
            <person name="Wilson A."/>
            <person name="Yadav S."/>
            <person name="Young G."/>
            <person name="Yu Q."/>
            <person name="Zembek L."/>
            <person name="Zhong D."/>
            <person name="Zimmer A."/>
            <person name="Zwirko Z."/>
            <person name="Jaffe D.B."/>
            <person name="Alvarez P."/>
            <person name="Brockman W."/>
            <person name="Butler J."/>
            <person name="Chin C."/>
            <person name="Gnerre S."/>
            <person name="Grabherr M."/>
            <person name="Kleber M."/>
            <person name="Mauceli E."/>
            <person name="MacCallum I."/>
        </authorList>
    </citation>
    <scope>NUCLEOTIDE SEQUENCE [LARGE SCALE GENOMIC DNA]</scope>
    <source>
        <strain evidence="19">Tai18E2 / Tucson 14021-0261.01</strain>
    </source>
</reference>
<accession>B4NZI5</accession>
<evidence type="ECO:0000256" key="10">
    <source>
        <dbReference type="ARBA" id="ARBA00022833"/>
    </source>
</evidence>
<dbReference type="PANTHER" id="PTHR11705:SF123">
    <property type="entry name" value="PEPTIDASE M14 CARBOXYPEPTIDASE A DOMAIN-CONTAINING PROTEIN-RELATED"/>
    <property type="match status" value="1"/>
</dbReference>
<dbReference type="HOGENOM" id="CLU_019326_2_1_1"/>
<keyword evidence="8 16" id="KW-0732">Signal</keyword>
<evidence type="ECO:0000256" key="9">
    <source>
        <dbReference type="ARBA" id="ARBA00022801"/>
    </source>
</evidence>
<evidence type="ECO:0000256" key="8">
    <source>
        <dbReference type="ARBA" id="ARBA00022729"/>
    </source>
</evidence>
<dbReference type="eggNOG" id="KOG2650">
    <property type="taxonomic scope" value="Eukaryota"/>
</dbReference>
<dbReference type="Pfam" id="PF02244">
    <property type="entry name" value="Propep_M14"/>
    <property type="match status" value="2"/>
</dbReference>
<feature type="domain" description="Peptidase M14" evidence="17">
    <location>
        <begin position="562"/>
        <end position="857"/>
    </location>
</feature>
<keyword evidence="11" id="KW-0482">Metalloprotease</keyword>
<dbReference type="PRINTS" id="PR00765">
    <property type="entry name" value="CRBOXYPTASEA"/>
</dbReference>
<feature type="signal peptide" evidence="16">
    <location>
        <begin position="1"/>
        <end position="18"/>
    </location>
</feature>
<keyword evidence="9 18" id="KW-0378">Hydrolase</keyword>
<dbReference type="PROSITE" id="PS00132">
    <property type="entry name" value="CARBOXYPEPT_ZN_1"/>
    <property type="match status" value="2"/>
</dbReference>
<comment type="similarity">
    <text evidence="3 15">Belongs to the peptidase M14 family.</text>
</comment>
<dbReference type="SUPFAM" id="SSF54897">
    <property type="entry name" value="Protease propeptides/inhibitors"/>
    <property type="match status" value="2"/>
</dbReference>
<dbReference type="GO" id="GO:0008270">
    <property type="term" value="F:zinc ion binding"/>
    <property type="evidence" value="ECO:0007669"/>
    <property type="project" value="InterPro"/>
</dbReference>
<dbReference type="InterPro" id="IPR057246">
    <property type="entry name" value="CARBOXYPEPT_ZN_1"/>
</dbReference>
<dbReference type="PROSITE" id="PS52035">
    <property type="entry name" value="PEPTIDASE_M14"/>
    <property type="match status" value="2"/>
</dbReference>
<evidence type="ECO:0000256" key="5">
    <source>
        <dbReference type="ARBA" id="ARBA00022645"/>
    </source>
</evidence>
<dbReference type="SMART" id="SM00631">
    <property type="entry name" value="Zn_pept"/>
    <property type="match status" value="2"/>
</dbReference>
<keyword evidence="12" id="KW-1015">Disulfide bond</keyword>
<keyword evidence="19" id="KW-1185">Reference proteome</keyword>
<keyword evidence="5 18" id="KW-0121">Carboxypeptidase</keyword>
<evidence type="ECO:0000256" key="12">
    <source>
        <dbReference type="ARBA" id="ARBA00023157"/>
    </source>
</evidence>
<evidence type="ECO:0000256" key="1">
    <source>
        <dbReference type="ARBA" id="ARBA00001947"/>
    </source>
</evidence>
<dbReference type="InterPro" id="IPR036990">
    <property type="entry name" value="M14A-like_propep"/>
</dbReference>
<organism evidence="18 19">
    <name type="scientific">Drosophila yakuba</name>
    <name type="common">Fruit fly</name>
    <dbReference type="NCBI Taxonomy" id="7245"/>
    <lineage>
        <taxon>Eukaryota</taxon>
        <taxon>Metazoa</taxon>
        <taxon>Ecdysozoa</taxon>
        <taxon>Arthropoda</taxon>
        <taxon>Hexapoda</taxon>
        <taxon>Insecta</taxon>
        <taxon>Pterygota</taxon>
        <taxon>Neoptera</taxon>
        <taxon>Endopterygota</taxon>
        <taxon>Diptera</taxon>
        <taxon>Brachycera</taxon>
        <taxon>Muscomorpha</taxon>
        <taxon>Ephydroidea</taxon>
        <taxon>Drosophilidae</taxon>
        <taxon>Drosophila</taxon>
        <taxon>Sophophora</taxon>
    </lineage>
</organism>